<protein>
    <submittedName>
        <fullName evidence="10">Cytochrome c3 family protein</fullName>
    </submittedName>
</protein>
<reference evidence="10 11" key="1">
    <citation type="submission" date="2022-02" db="EMBL/GenBank/DDBJ databases">
        <title>Mesosutterella porci, a novel member of the family Sutterellaceae from pig feces.</title>
        <authorList>
            <person name="Wylensek D."/>
            <person name="Clavel T."/>
        </authorList>
    </citation>
    <scope>NUCLEOTIDE SEQUENCE [LARGE SCALE GENOMIC DNA]</scope>
    <source>
        <strain evidence="11">oilRF-744-wt-GAM-9</strain>
    </source>
</reference>
<keyword evidence="5" id="KW-0479">Metal-binding</keyword>
<dbReference type="Proteomes" id="UP001297600">
    <property type="component" value="Unassembled WGS sequence"/>
</dbReference>
<evidence type="ECO:0000313" key="10">
    <source>
        <dbReference type="EMBL" id="MCG5030614.1"/>
    </source>
</evidence>
<feature type="domain" description="Tetrahaem cytochrome" evidence="9">
    <location>
        <begin position="24"/>
        <end position="92"/>
    </location>
</feature>
<comment type="caution">
    <text evidence="10">The sequence shown here is derived from an EMBL/GenBank/DDBJ whole genome shotgun (WGS) entry which is preliminary data.</text>
</comment>
<accession>A0ABS9MPU9</accession>
<dbReference type="RefSeq" id="WP_237978269.1">
    <property type="nucleotide sequence ID" value="NZ_JAKNCT010000004.1"/>
</dbReference>
<evidence type="ECO:0000313" key="11">
    <source>
        <dbReference type="Proteomes" id="UP001297600"/>
    </source>
</evidence>
<dbReference type="SUPFAM" id="SSF48695">
    <property type="entry name" value="Multiheme cytochromes"/>
    <property type="match status" value="1"/>
</dbReference>
<dbReference type="InterPro" id="IPR012286">
    <property type="entry name" value="Tetrahaem_cytochrome"/>
</dbReference>
<evidence type="ECO:0000259" key="9">
    <source>
        <dbReference type="Pfam" id="PF14537"/>
    </source>
</evidence>
<comment type="cofactor">
    <cofactor evidence="1">
        <name>heme c</name>
        <dbReference type="ChEBI" id="CHEBI:61717"/>
    </cofactor>
</comment>
<dbReference type="Pfam" id="PF14537">
    <property type="entry name" value="Cytochrom_c3_2"/>
    <property type="match status" value="1"/>
</dbReference>
<keyword evidence="8" id="KW-0732">Signal</keyword>
<proteinExistence type="predicted"/>
<comment type="subcellular location">
    <subcellularLocation>
        <location evidence="2">Cell envelope</location>
    </subcellularLocation>
</comment>
<keyword evidence="7" id="KW-0408">Iron</keyword>
<dbReference type="InterPro" id="IPR036280">
    <property type="entry name" value="Multihaem_cyt_sf"/>
</dbReference>
<feature type="chain" id="PRO_5046195079" evidence="8">
    <location>
        <begin position="20"/>
        <end position="104"/>
    </location>
</feature>
<organism evidence="10 11">
    <name type="scientific">Mesosutterella porci</name>
    <dbReference type="NCBI Taxonomy" id="2915351"/>
    <lineage>
        <taxon>Bacteria</taxon>
        <taxon>Pseudomonadati</taxon>
        <taxon>Pseudomonadota</taxon>
        <taxon>Betaproteobacteria</taxon>
        <taxon>Burkholderiales</taxon>
        <taxon>Sutterellaceae</taxon>
        <taxon>Mesosutterella</taxon>
    </lineage>
</organism>
<evidence type="ECO:0000256" key="4">
    <source>
        <dbReference type="ARBA" id="ARBA00022617"/>
    </source>
</evidence>
<keyword evidence="3" id="KW-0813">Transport</keyword>
<evidence type="ECO:0000256" key="2">
    <source>
        <dbReference type="ARBA" id="ARBA00004196"/>
    </source>
</evidence>
<keyword evidence="11" id="KW-1185">Reference proteome</keyword>
<sequence>MKKTAAVLILGLFCAAAFASDLAAVHQKAGVRLKAEPTEQQCLSCHGSYESLGEKTAALSPNPHRSHMGRVQCNACHAWKGRSRLMCQDCHNFPELEAALRRGR</sequence>
<feature type="signal peptide" evidence="8">
    <location>
        <begin position="1"/>
        <end position="19"/>
    </location>
</feature>
<evidence type="ECO:0000256" key="7">
    <source>
        <dbReference type="ARBA" id="ARBA00023004"/>
    </source>
</evidence>
<keyword evidence="6" id="KW-0249">Electron transport</keyword>
<evidence type="ECO:0000256" key="8">
    <source>
        <dbReference type="SAM" id="SignalP"/>
    </source>
</evidence>
<evidence type="ECO:0000256" key="1">
    <source>
        <dbReference type="ARBA" id="ARBA00001926"/>
    </source>
</evidence>
<evidence type="ECO:0000256" key="5">
    <source>
        <dbReference type="ARBA" id="ARBA00022723"/>
    </source>
</evidence>
<evidence type="ECO:0000256" key="3">
    <source>
        <dbReference type="ARBA" id="ARBA00022448"/>
    </source>
</evidence>
<evidence type="ECO:0000256" key="6">
    <source>
        <dbReference type="ARBA" id="ARBA00022982"/>
    </source>
</evidence>
<keyword evidence="4" id="KW-0349">Heme</keyword>
<dbReference type="Gene3D" id="1.10.1130.10">
    <property type="entry name" value="Flavocytochrome C3, Chain A"/>
    <property type="match status" value="1"/>
</dbReference>
<name>A0ABS9MPU9_9BURK</name>
<dbReference type="EMBL" id="JAKNCT010000004">
    <property type="protein sequence ID" value="MCG5030614.1"/>
    <property type="molecule type" value="Genomic_DNA"/>
</dbReference>
<gene>
    <name evidence="10" type="ORF">MAF45_04030</name>
</gene>